<proteinExistence type="predicted"/>
<dbReference type="AlphaFoldDB" id="U6R8N4"/>
<dbReference type="RefSeq" id="WP_005945071.1">
    <property type="nucleotide sequence ID" value="NZ_KB890319.1"/>
</dbReference>
<organism evidence="1 2">
    <name type="scientific">Phocaeicola massiliensis B84634 = Timone 84634 = DSM 17679 = JCM 13223</name>
    <dbReference type="NCBI Taxonomy" id="1121098"/>
    <lineage>
        <taxon>Bacteria</taxon>
        <taxon>Pseudomonadati</taxon>
        <taxon>Bacteroidota</taxon>
        <taxon>Bacteroidia</taxon>
        <taxon>Bacteroidales</taxon>
        <taxon>Bacteroidaceae</taxon>
        <taxon>Phocaeicola</taxon>
    </lineage>
</organism>
<dbReference type="Proteomes" id="UP000017831">
    <property type="component" value="Unassembled WGS sequence"/>
</dbReference>
<accession>U6R8N4</accession>
<gene>
    <name evidence="1" type="ORF">HMPREF1534_03768</name>
</gene>
<comment type="caution">
    <text evidence="1">The sequence shown here is derived from an EMBL/GenBank/DDBJ whole genome shotgun (WGS) entry which is preliminary data.</text>
</comment>
<evidence type="ECO:0000313" key="1">
    <source>
        <dbReference type="EMBL" id="EOA52342.1"/>
    </source>
</evidence>
<reference evidence="1 2" key="1">
    <citation type="submission" date="2013-04" db="EMBL/GenBank/DDBJ databases">
        <title>The Genome Sequence of Bacteroides massiliensis DSM 17679.</title>
        <authorList>
            <consortium name="The Broad Institute Genomics Platform"/>
            <person name="Earl A."/>
            <person name="Ward D."/>
            <person name="Feldgarden M."/>
            <person name="Gevers D."/>
            <person name="Martens E."/>
            <person name="Fenner L."/>
            <person name="Roux V."/>
            <person name="Mallet M.N."/>
            <person name="Raoult D."/>
            <person name="Walker B."/>
            <person name="Young S."/>
            <person name="Zeng Q."/>
            <person name="Gargeya S."/>
            <person name="Fitzgerald M."/>
            <person name="Haas B."/>
            <person name="Abouelleil A."/>
            <person name="Allen A.W."/>
            <person name="Alvarado L."/>
            <person name="Arachchi H.M."/>
            <person name="Berlin A.M."/>
            <person name="Chapman S.B."/>
            <person name="Gainer-Dewar J."/>
            <person name="Goldberg J."/>
            <person name="Griggs A."/>
            <person name="Gujja S."/>
            <person name="Hansen M."/>
            <person name="Howarth C."/>
            <person name="Imamovic A."/>
            <person name="Ireland A."/>
            <person name="Larimer J."/>
            <person name="McCowan C."/>
            <person name="Murphy C."/>
            <person name="Pearson M."/>
            <person name="Poon T.W."/>
            <person name="Priest M."/>
            <person name="Roberts A."/>
            <person name="Saif S."/>
            <person name="Shea T."/>
            <person name="Sisk P."/>
            <person name="Sykes S."/>
            <person name="Wortman J."/>
            <person name="Nusbaum C."/>
            <person name="Birren B."/>
        </authorList>
    </citation>
    <scope>NUCLEOTIDE SEQUENCE [LARGE SCALE GENOMIC DNA]</scope>
    <source>
        <strain evidence="2">B84634 / Timone 84634 / DSM 17679 / JCM 13223</strain>
    </source>
</reference>
<dbReference type="HOGENOM" id="CLU_3102163_0_0_10"/>
<dbReference type="STRING" id="1121098.HMPREF1534_03768"/>
<dbReference type="EMBL" id="AQHY01000040">
    <property type="protein sequence ID" value="EOA52342.1"/>
    <property type="molecule type" value="Genomic_DNA"/>
</dbReference>
<evidence type="ECO:0000313" key="2">
    <source>
        <dbReference type="Proteomes" id="UP000017831"/>
    </source>
</evidence>
<name>U6R8N4_9BACT</name>
<sequence>MEKYYISLSKYEEINIAGGLKNVWELLGFLFQCEYNGFEANNFAPSVMPYK</sequence>
<dbReference type="GeneID" id="60064048"/>
<protein>
    <submittedName>
        <fullName evidence="1">Uncharacterized protein</fullName>
    </submittedName>
</protein>
<keyword evidence="2" id="KW-1185">Reference proteome</keyword>
<dbReference type="PATRIC" id="fig|1121098.3.peg.3848"/>